<proteinExistence type="predicted"/>
<accession>A0ABN3VMK1</accession>
<dbReference type="InterPro" id="IPR036291">
    <property type="entry name" value="NAD(P)-bd_dom_sf"/>
</dbReference>
<dbReference type="PANTHER" id="PTHR43162">
    <property type="match status" value="1"/>
</dbReference>
<dbReference type="InterPro" id="IPR051604">
    <property type="entry name" value="Ergot_Alk_Oxidoreductase"/>
</dbReference>
<sequence>MSRGAGPRDLPTQVRHQQADLADPANLKPAFDGAEALFLLVTGNLSAGDVTGVLDTARAAGLSRVVFLSSQGVGTRRHPPELENAVKQSGLEWTMLRPGGFGSNALMWSGMVREQRMVAAPFGDVALPVVDPADIADVAAAALRGTGHVGNTYELTGPARISPREQVAVISDVLGEPVQFVEQGREEARAGLLQFMPEPVAETTLDILGTPSPAEQRVSPDVERVLGRPPRAFAEWAARNAAAFR</sequence>
<comment type="caution">
    <text evidence="2">The sequence shown here is derived from an EMBL/GenBank/DDBJ whole genome shotgun (WGS) entry which is preliminary data.</text>
</comment>
<organism evidence="2 3">
    <name type="scientific">Saccharopolyspora taberi</name>
    <dbReference type="NCBI Taxonomy" id="60895"/>
    <lineage>
        <taxon>Bacteria</taxon>
        <taxon>Bacillati</taxon>
        <taxon>Actinomycetota</taxon>
        <taxon>Actinomycetes</taxon>
        <taxon>Pseudonocardiales</taxon>
        <taxon>Pseudonocardiaceae</taxon>
        <taxon>Saccharopolyspora</taxon>
    </lineage>
</organism>
<evidence type="ECO:0000313" key="2">
    <source>
        <dbReference type="EMBL" id="GAA2815995.1"/>
    </source>
</evidence>
<reference evidence="2 3" key="1">
    <citation type="journal article" date="2019" name="Int. J. Syst. Evol. Microbiol.">
        <title>The Global Catalogue of Microorganisms (GCM) 10K type strain sequencing project: providing services to taxonomists for standard genome sequencing and annotation.</title>
        <authorList>
            <consortium name="The Broad Institute Genomics Platform"/>
            <consortium name="The Broad Institute Genome Sequencing Center for Infectious Disease"/>
            <person name="Wu L."/>
            <person name="Ma J."/>
        </authorList>
    </citation>
    <scope>NUCLEOTIDE SEQUENCE [LARGE SCALE GENOMIC DNA]</scope>
    <source>
        <strain evidence="2 3">JCM 9383</strain>
    </source>
</reference>
<name>A0ABN3VMK1_9PSEU</name>
<dbReference type="Pfam" id="PF13460">
    <property type="entry name" value="NAD_binding_10"/>
    <property type="match status" value="1"/>
</dbReference>
<evidence type="ECO:0000259" key="1">
    <source>
        <dbReference type="Pfam" id="PF13460"/>
    </source>
</evidence>
<dbReference type="PANTHER" id="PTHR43162:SF1">
    <property type="entry name" value="PRESTALK A DIFFERENTIATION PROTEIN A"/>
    <property type="match status" value="1"/>
</dbReference>
<keyword evidence="3" id="KW-1185">Reference proteome</keyword>
<dbReference type="InterPro" id="IPR016040">
    <property type="entry name" value="NAD(P)-bd_dom"/>
</dbReference>
<dbReference type="Gene3D" id="3.40.50.720">
    <property type="entry name" value="NAD(P)-binding Rossmann-like Domain"/>
    <property type="match status" value="1"/>
</dbReference>
<protein>
    <submittedName>
        <fullName evidence="2">NAD(P)H-binding protein</fullName>
    </submittedName>
</protein>
<gene>
    <name evidence="2" type="ORF">GCM10010470_59340</name>
</gene>
<dbReference type="EMBL" id="BAAAUX010000029">
    <property type="protein sequence ID" value="GAA2815995.1"/>
    <property type="molecule type" value="Genomic_DNA"/>
</dbReference>
<feature type="domain" description="NAD(P)-binding" evidence="1">
    <location>
        <begin position="13"/>
        <end position="143"/>
    </location>
</feature>
<dbReference type="SUPFAM" id="SSF51735">
    <property type="entry name" value="NAD(P)-binding Rossmann-fold domains"/>
    <property type="match status" value="1"/>
</dbReference>
<dbReference type="Proteomes" id="UP001500979">
    <property type="component" value="Unassembled WGS sequence"/>
</dbReference>
<evidence type="ECO:0000313" key="3">
    <source>
        <dbReference type="Proteomes" id="UP001500979"/>
    </source>
</evidence>
<dbReference type="Gene3D" id="3.90.25.10">
    <property type="entry name" value="UDP-galactose 4-epimerase, domain 1"/>
    <property type="match status" value="1"/>
</dbReference>